<dbReference type="Gene3D" id="6.10.140.2220">
    <property type="match status" value="1"/>
</dbReference>
<keyword evidence="2 4" id="KW-0863">Zinc-finger</keyword>
<dbReference type="EMBL" id="JAAAIP010000638">
    <property type="protein sequence ID" value="KAG0314173.1"/>
    <property type="molecule type" value="Genomic_DNA"/>
</dbReference>
<sequence>MSTCGNCGKSSADIGEALKRCAKCKSVQYCSHDCQKAHWKVHKKTCTSATQGTAASTTTTPSSKPEDKPLSFRVKKPFTKLDKKTWLHGRPEQDVFRLLIDCYRLRMEDEYSFEGNVAIDSLYGGAASGVDGFKKFLRLTETRKELLPQWWSTAKAQECVKFGSGPKPGERGLLDYAVEKPDLIEEYGDSSMPMQLRMLGEQIYEKGIGGKSCAGMLKMQLLMEDAGPGSQITTLNPRLYP</sequence>
<dbReference type="PANTHER" id="PTHR10237:SF14">
    <property type="entry name" value="MYND-TYPE DOMAIN-CONTAINING PROTEIN"/>
    <property type="match status" value="1"/>
</dbReference>
<dbReference type="PROSITE" id="PS01360">
    <property type="entry name" value="ZF_MYND_1"/>
    <property type="match status" value="1"/>
</dbReference>
<accession>A0A9P6R8H7</accession>
<dbReference type="Pfam" id="PF01753">
    <property type="entry name" value="zf-MYND"/>
    <property type="match status" value="1"/>
</dbReference>
<keyword evidence="1" id="KW-0479">Metal-binding</keyword>
<dbReference type="SUPFAM" id="SSF144232">
    <property type="entry name" value="HIT/MYND zinc finger-like"/>
    <property type="match status" value="1"/>
</dbReference>
<dbReference type="InterPro" id="IPR002893">
    <property type="entry name" value="Znf_MYND"/>
</dbReference>
<dbReference type="OrthoDB" id="432970at2759"/>
<feature type="domain" description="MYND-type" evidence="5">
    <location>
        <begin position="4"/>
        <end position="46"/>
    </location>
</feature>
<name>A0A9P6R8H7_9FUNG</name>
<reference evidence="6" key="1">
    <citation type="journal article" date="2020" name="Fungal Divers.">
        <title>Resolving the Mortierellaceae phylogeny through synthesis of multi-gene phylogenetics and phylogenomics.</title>
        <authorList>
            <person name="Vandepol N."/>
            <person name="Liber J."/>
            <person name="Desiro A."/>
            <person name="Na H."/>
            <person name="Kennedy M."/>
            <person name="Barry K."/>
            <person name="Grigoriev I.V."/>
            <person name="Miller A.N."/>
            <person name="O'Donnell K."/>
            <person name="Stajich J.E."/>
            <person name="Bonito G."/>
        </authorList>
    </citation>
    <scope>NUCLEOTIDE SEQUENCE</scope>
    <source>
        <strain evidence="6">REB-010B</strain>
    </source>
</reference>
<dbReference type="Proteomes" id="UP000738325">
    <property type="component" value="Unassembled WGS sequence"/>
</dbReference>
<proteinExistence type="predicted"/>
<evidence type="ECO:0000256" key="2">
    <source>
        <dbReference type="ARBA" id="ARBA00022771"/>
    </source>
</evidence>
<dbReference type="PANTHER" id="PTHR10237">
    <property type="entry name" value="DEFORMED EPIDERMAL AUTOREGULATORY FACTOR 1 HOMOLOG SUPPRESSIN"/>
    <property type="match status" value="1"/>
</dbReference>
<dbReference type="PROSITE" id="PS50865">
    <property type="entry name" value="ZF_MYND_2"/>
    <property type="match status" value="1"/>
</dbReference>
<keyword evidence="7" id="KW-1185">Reference proteome</keyword>
<organism evidence="6 7">
    <name type="scientific">Dissophora globulifera</name>
    <dbReference type="NCBI Taxonomy" id="979702"/>
    <lineage>
        <taxon>Eukaryota</taxon>
        <taxon>Fungi</taxon>
        <taxon>Fungi incertae sedis</taxon>
        <taxon>Mucoromycota</taxon>
        <taxon>Mortierellomycotina</taxon>
        <taxon>Mortierellomycetes</taxon>
        <taxon>Mortierellales</taxon>
        <taxon>Mortierellaceae</taxon>
        <taxon>Dissophora</taxon>
    </lineage>
</organism>
<evidence type="ECO:0000313" key="7">
    <source>
        <dbReference type="Proteomes" id="UP000738325"/>
    </source>
</evidence>
<dbReference type="AlphaFoldDB" id="A0A9P6R8H7"/>
<dbReference type="GO" id="GO:0008270">
    <property type="term" value="F:zinc ion binding"/>
    <property type="evidence" value="ECO:0007669"/>
    <property type="project" value="UniProtKB-KW"/>
</dbReference>
<evidence type="ECO:0000256" key="1">
    <source>
        <dbReference type="ARBA" id="ARBA00022723"/>
    </source>
</evidence>
<protein>
    <recommendedName>
        <fullName evidence="5">MYND-type domain-containing protein</fullName>
    </recommendedName>
</protein>
<evidence type="ECO:0000259" key="5">
    <source>
        <dbReference type="PROSITE" id="PS50865"/>
    </source>
</evidence>
<dbReference type="GO" id="GO:0000981">
    <property type="term" value="F:DNA-binding transcription factor activity, RNA polymerase II-specific"/>
    <property type="evidence" value="ECO:0007669"/>
    <property type="project" value="TreeGrafter"/>
</dbReference>
<evidence type="ECO:0000313" key="6">
    <source>
        <dbReference type="EMBL" id="KAG0314173.1"/>
    </source>
</evidence>
<comment type="caution">
    <text evidence="6">The sequence shown here is derived from an EMBL/GenBank/DDBJ whole genome shotgun (WGS) entry which is preliminary data.</text>
</comment>
<evidence type="ECO:0000256" key="3">
    <source>
        <dbReference type="ARBA" id="ARBA00022833"/>
    </source>
</evidence>
<gene>
    <name evidence="6" type="ORF">BGZ99_008304</name>
</gene>
<dbReference type="InterPro" id="IPR024119">
    <property type="entry name" value="TF_DEAF-1"/>
</dbReference>
<evidence type="ECO:0000256" key="4">
    <source>
        <dbReference type="PROSITE-ProRule" id="PRU00134"/>
    </source>
</evidence>
<keyword evidence="3" id="KW-0862">Zinc</keyword>
<dbReference type="GO" id="GO:0005634">
    <property type="term" value="C:nucleus"/>
    <property type="evidence" value="ECO:0007669"/>
    <property type="project" value="TreeGrafter"/>
</dbReference>